<evidence type="ECO:0000313" key="8">
    <source>
        <dbReference type="EMBL" id="KOO50439.1"/>
    </source>
</evidence>
<keyword evidence="9" id="KW-1185">Reference proteome</keyword>
<evidence type="ECO:0000313" key="9">
    <source>
        <dbReference type="Proteomes" id="UP000037558"/>
    </source>
</evidence>
<keyword evidence="4" id="KW-0238">DNA-binding</keyword>
<dbReference type="PATRIC" id="fig|284581.3.peg.534"/>
<protein>
    <submittedName>
        <fullName evidence="8">Uncharacterized protein</fullName>
    </submittedName>
</protein>
<feature type="domain" description="HTH luxR-type" evidence="6">
    <location>
        <begin position="111"/>
        <end position="157"/>
    </location>
</feature>
<dbReference type="InterPro" id="IPR007627">
    <property type="entry name" value="RNA_pol_sigma70_r2"/>
</dbReference>
<dbReference type="Pfam" id="PF00196">
    <property type="entry name" value="GerE"/>
    <property type="match status" value="1"/>
</dbReference>
<dbReference type="GO" id="GO:0016987">
    <property type="term" value="F:sigma factor activity"/>
    <property type="evidence" value="ECO:0007669"/>
    <property type="project" value="UniProtKB-KW"/>
</dbReference>
<feature type="domain" description="RNA polymerase sigma-70 region 2" evidence="7">
    <location>
        <begin position="9"/>
        <end position="74"/>
    </location>
</feature>
<evidence type="ECO:0000256" key="1">
    <source>
        <dbReference type="ARBA" id="ARBA00010641"/>
    </source>
</evidence>
<reference evidence="9" key="1">
    <citation type="submission" date="2015-08" db="EMBL/GenBank/DDBJ databases">
        <title>Fjat-14210 dsm16467.</title>
        <authorList>
            <person name="Liu B."/>
            <person name="Wang J."/>
            <person name="Zhu Y."/>
            <person name="Liu G."/>
            <person name="Chen Q."/>
            <person name="Chen Z."/>
            <person name="Lan J."/>
            <person name="Che J."/>
            <person name="Ge C."/>
            <person name="Shi H."/>
            <person name="Pan Z."/>
            <person name="Liu X."/>
        </authorList>
    </citation>
    <scope>NUCLEOTIDE SEQUENCE [LARGE SCALE GENOMIC DNA]</scope>
    <source>
        <strain evidence="9">DSM 16467</strain>
    </source>
</reference>
<dbReference type="SUPFAM" id="SSF88946">
    <property type="entry name" value="Sigma2 domain of RNA polymerase sigma factors"/>
    <property type="match status" value="1"/>
</dbReference>
<dbReference type="Gene3D" id="1.10.1740.10">
    <property type="match status" value="1"/>
</dbReference>
<keyword evidence="5" id="KW-0804">Transcription</keyword>
<evidence type="ECO:0000256" key="5">
    <source>
        <dbReference type="ARBA" id="ARBA00023163"/>
    </source>
</evidence>
<evidence type="ECO:0000256" key="3">
    <source>
        <dbReference type="ARBA" id="ARBA00023082"/>
    </source>
</evidence>
<dbReference type="RefSeq" id="WP_053399594.1">
    <property type="nucleotide sequence ID" value="NZ_LILC01000002.1"/>
</dbReference>
<dbReference type="NCBIfam" id="TIGR02937">
    <property type="entry name" value="sigma70-ECF"/>
    <property type="match status" value="1"/>
</dbReference>
<dbReference type="STRING" id="284581.AMD01_01400"/>
<evidence type="ECO:0000256" key="4">
    <source>
        <dbReference type="ARBA" id="ARBA00023125"/>
    </source>
</evidence>
<dbReference type="GO" id="GO:0006352">
    <property type="term" value="P:DNA-templated transcription initiation"/>
    <property type="evidence" value="ECO:0007669"/>
    <property type="project" value="InterPro"/>
</dbReference>
<comment type="caution">
    <text evidence="8">The sequence shown here is derived from an EMBL/GenBank/DDBJ whole genome shotgun (WGS) entry which is preliminary data.</text>
</comment>
<dbReference type="Gene3D" id="1.10.10.10">
    <property type="entry name" value="Winged helix-like DNA-binding domain superfamily/Winged helix DNA-binding domain"/>
    <property type="match status" value="1"/>
</dbReference>
<dbReference type="OrthoDB" id="9783788at2"/>
<dbReference type="AlphaFoldDB" id="A0A0M0LHA6"/>
<organism evidence="8 9">
    <name type="scientific">Priestia koreensis</name>
    <dbReference type="NCBI Taxonomy" id="284581"/>
    <lineage>
        <taxon>Bacteria</taxon>
        <taxon>Bacillati</taxon>
        <taxon>Bacillota</taxon>
        <taxon>Bacilli</taxon>
        <taxon>Bacillales</taxon>
        <taxon>Bacillaceae</taxon>
        <taxon>Priestia</taxon>
    </lineage>
</organism>
<dbReference type="PANTHER" id="PTHR43133:SF8">
    <property type="entry name" value="RNA POLYMERASE SIGMA FACTOR HI_1459-RELATED"/>
    <property type="match status" value="1"/>
</dbReference>
<gene>
    <name evidence="8" type="ORF">AMD01_01400</name>
</gene>
<dbReference type="SUPFAM" id="SSF88659">
    <property type="entry name" value="Sigma3 and sigma4 domains of RNA polymerase sigma factors"/>
    <property type="match status" value="1"/>
</dbReference>
<dbReference type="EMBL" id="LILC01000002">
    <property type="protein sequence ID" value="KOO50439.1"/>
    <property type="molecule type" value="Genomic_DNA"/>
</dbReference>
<keyword evidence="3" id="KW-0731">Sigma factor</keyword>
<dbReference type="InterPro" id="IPR000792">
    <property type="entry name" value="Tscrpt_reg_LuxR_C"/>
</dbReference>
<comment type="similarity">
    <text evidence="1">Belongs to the sigma-70 factor family. ECF subfamily.</text>
</comment>
<dbReference type="InterPro" id="IPR014284">
    <property type="entry name" value="RNA_pol_sigma-70_dom"/>
</dbReference>
<evidence type="ECO:0000259" key="7">
    <source>
        <dbReference type="Pfam" id="PF04542"/>
    </source>
</evidence>
<dbReference type="InterPro" id="IPR036388">
    <property type="entry name" value="WH-like_DNA-bd_sf"/>
</dbReference>
<evidence type="ECO:0000256" key="2">
    <source>
        <dbReference type="ARBA" id="ARBA00023015"/>
    </source>
</evidence>
<sequence length="163" mass="19406">MKNEQFEELIIQYEPMIYSIMRSINVYQEQQDYYQLGLISLWKAHERHDYTKGAFAPFAYATIRGYMLAHLRKKVQLADRQPTIHYEMVNAPSYEHTYLEQEYLSPYLEGLSARELTYVMDHIVHGYSFRTMAHTYGVSEETVKAWGKTARKKLRAKKHLFKP</sequence>
<dbReference type="PANTHER" id="PTHR43133">
    <property type="entry name" value="RNA POLYMERASE ECF-TYPE SIGMA FACTO"/>
    <property type="match status" value="1"/>
</dbReference>
<accession>A0A0M0LHA6</accession>
<dbReference type="InterPro" id="IPR039425">
    <property type="entry name" value="RNA_pol_sigma-70-like"/>
</dbReference>
<dbReference type="InterPro" id="IPR013324">
    <property type="entry name" value="RNA_pol_sigma_r3/r4-like"/>
</dbReference>
<proteinExistence type="inferred from homology"/>
<dbReference type="InterPro" id="IPR013325">
    <property type="entry name" value="RNA_pol_sigma_r2"/>
</dbReference>
<keyword evidence="2" id="KW-0805">Transcription regulation</keyword>
<name>A0A0M0LHA6_9BACI</name>
<dbReference type="Proteomes" id="UP000037558">
    <property type="component" value="Unassembled WGS sequence"/>
</dbReference>
<evidence type="ECO:0000259" key="6">
    <source>
        <dbReference type="Pfam" id="PF00196"/>
    </source>
</evidence>
<dbReference type="GO" id="GO:0003677">
    <property type="term" value="F:DNA binding"/>
    <property type="evidence" value="ECO:0007669"/>
    <property type="project" value="UniProtKB-KW"/>
</dbReference>
<dbReference type="Pfam" id="PF04542">
    <property type="entry name" value="Sigma70_r2"/>
    <property type="match status" value="1"/>
</dbReference>